<evidence type="ECO:0000313" key="2">
    <source>
        <dbReference type="Proteomes" id="UP000466848"/>
    </source>
</evidence>
<gene>
    <name evidence="1" type="ORF">Ami103574_02675</name>
</gene>
<dbReference type="AlphaFoldDB" id="A0A858BU32"/>
<proteinExistence type="predicted"/>
<dbReference type="RefSeq" id="WP_163065204.1">
    <property type="nucleotide sequence ID" value="NZ_CP048649.1"/>
</dbReference>
<keyword evidence="2" id="KW-1185">Reference proteome</keyword>
<sequence length="68" mass="7904">MKNSRPSFFIDAPCFLTRKQGVSRFWPESVRLQLNKANTLQGNFEAAVFFVTEKHSRFLRPKSKLKDG</sequence>
<evidence type="ECO:0000313" key="1">
    <source>
        <dbReference type="EMBL" id="QIB68284.1"/>
    </source>
</evidence>
<dbReference type="Proteomes" id="UP000466848">
    <property type="component" value="Chromosome"/>
</dbReference>
<accession>A0A858BU32</accession>
<dbReference type="KEGG" id="abut:Ami103574_02675"/>
<name>A0A858BU32_9FIRM</name>
<dbReference type="EMBL" id="CP048649">
    <property type="protein sequence ID" value="QIB68284.1"/>
    <property type="molecule type" value="Genomic_DNA"/>
</dbReference>
<reference evidence="1 2" key="1">
    <citation type="submission" date="2020-02" db="EMBL/GenBank/DDBJ databases">
        <authorList>
            <person name="Kim Y.B."/>
            <person name="Roh S.W."/>
        </authorList>
    </citation>
    <scope>NUCLEOTIDE SEQUENCE [LARGE SCALE GENOMIC DNA]</scope>
    <source>
        <strain evidence="1 2">DSM 103574</strain>
    </source>
</reference>
<protein>
    <submittedName>
        <fullName evidence="1">Uncharacterized protein</fullName>
    </submittedName>
</protein>
<organism evidence="1 2">
    <name type="scientific">Aminipila butyrica</name>
    <dbReference type="NCBI Taxonomy" id="433296"/>
    <lineage>
        <taxon>Bacteria</taxon>
        <taxon>Bacillati</taxon>
        <taxon>Bacillota</taxon>
        <taxon>Clostridia</taxon>
        <taxon>Peptostreptococcales</taxon>
        <taxon>Anaerovoracaceae</taxon>
        <taxon>Aminipila</taxon>
    </lineage>
</organism>